<gene>
    <name evidence="1" type="ORF">POCTA_138.1.T0540087</name>
</gene>
<name>A0A8S1UZ20_PAROT</name>
<reference evidence="1" key="1">
    <citation type="submission" date="2021-01" db="EMBL/GenBank/DDBJ databases">
        <authorList>
            <consortium name="Genoscope - CEA"/>
            <person name="William W."/>
        </authorList>
    </citation>
    <scope>NUCLEOTIDE SEQUENCE</scope>
</reference>
<evidence type="ECO:0000313" key="1">
    <source>
        <dbReference type="EMBL" id="CAD8169714.1"/>
    </source>
</evidence>
<protein>
    <submittedName>
        <fullName evidence="1">Uncharacterized protein</fullName>
    </submittedName>
</protein>
<comment type="caution">
    <text evidence="1">The sequence shown here is derived from an EMBL/GenBank/DDBJ whole genome shotgun (WGS) entry which is preliminary data.</text>
</comment>
<dbReference type="AlphaFoldDB" id="A0A8S1UZ20"/>
<dbReference type="Proteomes" id="UP000683925">
    <property type="component" value="Unassembled WGS sequence"/>
</dbReference>
<sequence>MLTSFKLKLTGEQVLNKQNIGFSLGNIINDTNVNSNLRSNQCKNSLFLLKQLLIQQPRKTRGWNYELFINDLGELITNEKKVKENVTNALGQLKGQLTTTNRHCQIQKQQIQAYERN</sequence>
<keyword evidence="2" id="KW-1185">Reference proteome</keyword>
<accession>A0A8S1UZ20</accession>
<evidence type="ECO:0000313" key="2">
    <source>
        <dbReference type="Proteomes" id="UP000683925"/>
    </source>
</evidence>
<dbReference type="EMBL" id="CAJJDP010000054">
    <property type="protein sequence ID" value="CAD8169714.1"/>
    <property type="molecule type" value="Genomic_DNA"/>
</dbReference>
<organism evidence="1 2">
    <name type="scientific">Paramecium octaurelia</name>
    <dbReference type="NCBI Taxonomy" id="43137"/>
    <lineage>
        <taxon>Eukaryota</taxon>
        <taxon>Sar</taxon>
        <taxon>Alveolata</taxon>
        <taxon>Ciliophora</taxon>
        <taxon>Intramacronucleata</taxon>
        <taxon>Oligohymenophorea</taxon>
        <taxon>Peniculida</taxon>
        <taxon>Parameciidae</taxon>
        <taxon>Paramecium</taxon>
    </lineage>
</organism>
<proteinExistence type="predicted"/>